<protein>
    <recommendedName>
        <fullName evidence="4">DUF3617 family protein</fullName>
    </recommendedName>
</protein>
<gene>
    <name evidence="2" type="ORF">K9B37_21840</name>
</gene>
<dbReference type="Proteomes" id="UP000704176">
    <property type="component" value="Unassembled WGS sequence"/>
</dbReference>
<proteinExistence type="predicted"/>
<evidence type="ECO:0000313" key="3">
    <source>
        <dbReference type="Proteomes" id="UP000704176"/>
    </source>
</evidence>
<evidence type="ECO:0008006" key="4">
    <source>
        <dbReference type="Google" id="ProtNLM"/>
    </source>
</evidence>
<comment type="caution">
    <text evidence="2">The sequence shown here is derived from an EMBL/GenBank/DDBJ whole genome shotgun (WGS) entry which is preliminary data.</text>
</comment>
<evidence type="ECO:0000256" key="1">
    <source>
        <dbReference type="SAM" id="Phobius"/>
    </source>
</evidence>
<accession>A0ABS7VTK5</accession>
<reference evidence="2 3" key="1">
    <citation type="submission" date="2021-09" db="EMBL/GenBank/DDBJ databases">
        <title>The complete genome sequence of a new microorganism.</title>
        <authorList>
            <person name="Zi Z."/>
        </authorList>
    </citation>
    <scope>NUCLEOTIDE SEQUENCE [LARGE SCALE GENOMIC DNA]</scope>
    <source>
        <strain evidence="2 3">WGZ8</strain>
    </source>
</reference>
<keyword evidence="3" id="KW-1185">Reference proteome</keyword>
<name>A0ABS7VTK5_9HYPH</name>
<evidence type="ECO:0000313" key="2">
    <source>
        <dbReference type="EMBL" id="MBZ6078903.1"/>
    </source>
</evidence>
<sequence>MTNWRANIQAKATHTVEWILTLAVVFAMISAVAIAVGKVFAATSEASFPLKEGRYVHAGESCSSDEAQLISAKKWAGLDFTCEVRSAQKQGPKEWDIERSCYDEDGSDEPTIERIKIRIQSDKRFTMSLKGMDGKSHDHQMAWCGAVR</sequence>
<keyword evidence="1" id="KW-0812">Transmembrane</keyword>
<keyword evidence="1" id="KW-1133">Transmembrane helix</keyword>
<organism evidence="2 3">
    <name type="scientific">Microvirga puerhi</name>
    <dbReference type="NCBI Taxonomy" id="2876078"/>
    <lineage>
        <taxon>Bacteria</taxon>
        <taxon>Pseudomonadati</taxon>
        <taxon>Pseudomonadota</taxon>
        <taxon>Alphaproteobacteria</taxon>
        <taxon>Hyphomicrobiales</taxon>
        <taxon>Methylobacteriaceae</taxon>
        <taxon>Microvirga</taxon>
    </lineage>
</organism>
<keyword evidence="1" id="KW-0472">Membrane</keyword>
<dbReference type="EMBL" id="JAIRBM010000024">
    <property type="protein sequence ID" value="MBZ6078903.1"/>
    <property type="molecule type" value="Genomic_DNA"/>
</dbReference>
<dbReference type="RefSeq" id="WP_224315656.1">
    <property type="nucleotide sequence ID" value="NZ_JAIRBM010000024.1"/>
</dbReference>
<feature type="transmembrane region" description="Helical" evidence="1">
    <location>
        <begin position="18"/>
        <end position="41"/>
    </location>
</feature>